<dbReference type="Proteomes" id="UP000037267">
    <property type="component" value="Unassembled WGS sequence"/>
</dbReference>
<organism evidence="1 2">
    <name type="scientific">Gottschalkia purinilytica</name>
    <name type="common">Clostridium purinilyticum</name>
    <dbReference type="NCBI Taxonomy" id="1503"/>
    <lineage>
        <taxon>Bacteria</taxon>
        <taxon>Bacillati</taxon>
        <taxon>Bacillota</taxon>
        <taxon>Tissierellia</taxon>
        <taxon>Tissierellales</taxon>
        <taxon>Gottschalkiaceae</taxon>
        <taxon>Gottschalkia</taxon>
    </lineage>
</organism>
<dbReference type="EMBL" id="LGSS01000016">
    <property type="protein sequence ID" value="KNF07503.1"/>
    <property type="molecule type" value="Genomic_DNA"/>
</dbReference>
<dbReference type="OrthoDB" id="1753235at2"/>
<accession>A0A0L0W7I2</accession>
<keyword evidence="2" id="KW-1185">Reference proteome</keyword>
<reference evidence="2" key="1">
    <citation type="submission" date="2015-07" db="EMBL/GenBank/DDBJ databases">
        <title>Draft genome sequence of the purine-degrading Gottschalkia purinilyticum DSM 1384 (formerly Clostridium purinilyticum).</title>
        <authorList>
            <person name="Poehlein A."/>
            <person name="Schiel-Bengelsdorf B."/>
            <person name="Bengelsdorf F.R."/>
            <person name="Daniel R."/>
            <person name="Duerre P."/>
        </authorList>
    </citation>
    <scope>NUCLEOTIDE SEQUENCE [LARGE SCALE GENOMIC DNA]</scope>
    <source>
        <strain evidence="2">DSM 1384</strain>
    </source>
</reference>
<protein>
    <submittedName>
        <fullName evidence="1">Uncharacterized protein</fullName>
    </submittedName>
</protein>
<proteinExistence type="predicted"/>
<sequence>MQEFERISISEISKEDMLMILEALEYTGKNTNIDTFISLKDSIVKELSELADSTEDEFIEYLRKAII</sequence>
<dbReference type="STRING" id="1503.CLPU_16c00590"/>
<evidence type="ECO:0000313" key="1">
    <source>
        <dbReference type="EMBL" id="KNF07503.1"/>
    </source>
</evidence>
<dbReference type="AlphaFoldDB" id="A0A0L0W7I2"/>
<gene>
    <name evidence="1" type="ORF">CLPU_16c00590</name>
</gene>
<evidence type="ECO:0000313" key="2">
    <source>
        <dbReference type="Proteomes" id="UP000037267"/>
    </source>
</evidence>
<comment type="caution">
    <text evidence="1">The sequence shown here is derived from an EMBL/GenBank/DDBJ whole genome shotgun (WGS) entry which is preliminary data.</text>
</comment>
<dbReference type="RefSeq" id="WP_050356220.1">
    <property type="nucleotide sequence ID" value="NZ_LGSS01000016.1"/>
</dbReference>
<name>A0A0L0W7I2_GOTPU</name>